<dbReference type="InterPro" id="IPR002252">
    <property type="entry name" value="Glyco_hydro_36"/>
</dbReference>
<evidence type="ECO:0000313" key="3">
    <source>
        <dbReference type="EMBL" id="MDN4614602.1"/>
    </source>
</evidence>
<reference evidence="3" key="1">
    <citation type="submission" date="2023-06" db="EMBL/GenBank/DDBJ databases">
        <title>MT1 and MT2 Draft Genomes of Novel Species.</title>
        <authorList>
            <person name="Venkateswaran K."/>
        </authorList>
    </citation>
    <scope>NUCLEOTIDE SEQUENCE</scope>
    <source>
        <strain evidence="3">F6_8S_P_1B</strain>
    </source>
</reference>
<evidence type="ECO:0000256" key="2">
    <source>
        <dbReference type="ARBA" id="ARBA00023295"/>
    </source>
</evidence>
<dbReference type="InterPro" id="IPR017853">
    <property type="entry name" value="GH"/>
</dbReference>
<protein>
    <submittedName>
        <fullName evidence="3">Alpha-galactosidase</fullName>
    </submittedName>
</protein>
<dbReference type="PANTHER" id="PTHR43053:SF3">
    <property type="entry name" value="ALPHA-GALACTOSIDASE C-RELATED"/>
    <property type="match status" value="1"/>
</dbReference>
<sequence length="500" mass="53853">MLHTFDFGELRIPANVSGAPQPAPGGHIVPAGPLALLHPFGDTEFYRHGWNSWSPSGWARTDGETIGIKNSPGRLLTADDAANETPHAHSGAAVGAVAGEGGNVLLVGALGLGSPRVGADGNVLWGRGEEDAADWFVAYGPEAVVFADYADLLSARLGRRSGRAGAVWSSWYSYFEGIDEELVARTVADLAGYPFDVVQLDDGWEPIVGDWTAGPDFPSGMAATARTISDAGFTPGLWLAPLIALPGSEFARTRPDLLVQDDHGEPLVTGYNWGSHYYSLDTTRDEVKDHLREVFERVVGWGFRYLKLDFMYAGAVAGRRSTSLHREAVYREAVEHIRSVVGDSVYLLGCGVPMIPSVGVFDGARVGPDVGAFWDNAERVGDPSGVGARNSIVASLNRTWMKRLYEVDPDAVYFRSARNLLDDGERQALRDAAAILEFRSTSDPIAWLNAAERAHLAEWIQETAVIEQTGRYAFRIDGRAVDLTPIVTGTAATDAASLVV</sequence>
<keyword evidence="2" id="KW-0326">Glycosidase</keyword>
<keyword evidence="4" id="KW-1185">Reference proteome</keyword>
<accession>A0ABT8KC72</accession>
<evidence type="ECO:0000256" key="1">
    <source>
        <dbReference type="ARBA" id="ARBA00022801"/>
    </source>
</evidence>
<proteinExistence type="predicted"/>
<gene>
    <name evidence="3" type="ORF">P5G50_09065</name>
</gene>
<evidence type="ECO:0000313" key="4">
    <source>
        <dbReference type="Proteomes" id="UP001174208"/>
    </source>
</evidence>
<dbReference type="EMBL" id="JAROCF010000001">
    <property type="protein sequence ID" value="MDN4614602.1"/>
    <property type="molecule type" value="Genomic_DNA"/>
</dbReference>
<dbReference type="Proteomes" id="UP001174208">
    <property type="component" value="Unassembled WGS sequence"/>
</dbReference>
<dbReference type="InterPro" id="IPR013785">
    <property type="entry name" value="Aldolase_TIM"/>
</dbReference>
<dbReference type="SUPFAM" id="SSF51445">
    <property type="entry name" value="(Trans)glycosidases"/>
    <property type="match status" value="1"/>
</dbReference>
<dbReference type="RefSeq" id="WP_301210803.1">
    <property type="nucleotide sequence ID" value="NZ_JAROCF010000001.1"/>
</dbReference>
<dbReference type="CDD" id="cd14791">
    <property type="entry name" value="GH36"/>
    <property type="match status" value="1"/>
</dbReference>
<dbReference type="Pfam" id="PF02065">
    <property type="entry name" value="Melibiase"/>
    <property type="match status" value="1"/>
</dbReference>
<organism evidence="3 4">
    <name type="scientific">Leifsonia williamsii</name>
    <dbReference type="NCBI Taxonomy" id="3035919"/>
    <lineage>
        <taxon>Bacteria</taxon>
        <taxon>Bacillati</taxon>
        <taxon>Actinomycetota</taxon>
        <taxon>Actinomycetes</taxon>
        <taxon>Micrococcales</taxon>
        <taxon>Microbacteriaceae</taxon>
        <taxon>Leifsonia</taxon>
    </lineage>
</organism>
<name>A0ABT8KC72_9MICO</name>
<dbReference type="InterPro" id="IPR050985">
    <property type="entry name" value="Alpha-glycosidase_related"/>
</dbReference>
<dbReference type="PANTHER" id="PTHR43053">
    <property type="entry name" value="GLYCOSIDASE FAMILY 31"/>
    <property type="match status" value="1"/>
</dbReference>
<dbReference type="Gene3D" id="3.20.20.70">
    <property type="entry name" value="Aldolase class I"/>
    <property type="match status" value="1"/>
</dbReference>
<keyword evidence="1" id="KW-0378">Hydrolase</keyword>
<comment type="caution">
    <text evidence="3">The sequence shown here is derived from an EMBL/GenBank/DDBJ whole genome shotgun (WGS) entry which is preliminary data.</text>
</comment>